<dbReference type="GO" id="GO:0046872">
    <property type="term" value="F:metal ion binding"/>
    <property type="evidence" value="ECO:0007669"/>
    <property type="project" value="UniProtKB-KW"/>
</dbReference>
<dbReference type="InterPro" id="IPR029062">
    <property type="entry name" value="Class_I_gatase-like"/>
</dbReference>
<proteinExistence type="inferred from homology"/>
<feature type="binding site" evidence="11">
    <location>
        <begin position="394"/>
        <end position="397"/>
    </location>
    <ligand>
        <name>L-glutamine</name>
        <dbReference type="ChEBI" id="CHEBI:58359"/>
    </ligand>
</feature>
<dbReference type="Gene3D" id="3.40.50.300">
    <property type="entry name" value="P-loop containing nucleotide triphosphate hydrolases"/>
    <property type="match status" value="1"/>
</dbReference>
<dbReference type="OrthoDB" id="9801107at2"/>
<evidence type="ECO:0000256" key="6">
    <source>
        <dbReference type="ARBA" id="ARBA00022840"/>
    </source>
</evidence>
<comment type="activity regulation">
    <text evidence="11">Allosterically activated by GTP, when glutamine is the substrate; GTP has no effect on the reaction when ammonia is the substrate. The allosteric effector GTP functions by stabilizing the protein conformation that binds the tetrahedral intermediate(s) formed during glutamine hydrolysis. Inhibited by the product CTP, via allosteric rather than competitive inhibition.</text>
</comment>
<comment type="function">
    <text evidence="11">Catalyzes the ATP-dependent amination of UTP to CTP with either L-glutamine or ammonia as the source of nitrogen. Regulates intracellular CTP levels through interactions with the four ribonucleotide triphosphates.</text>
</comment>
<dbReference type="NCBIfam" id="TIGR00337">
    <property type="entry name" value="PyrG"/>
    <property type="match status" value="1"/>
</dbReference>
<evidence type="ECO:0000256" key="10">
    <source>
        <dbReference type="ARBA" id="ARBA00047781"/>
    </source>
</evidence>
<feature type="active site" description="Nucleophile; for glutamine hydrolysis" evidence="11">
    <location>
        <position position="393"/>
    </location>
</feature>
<dbReference type="SUPFAM" id="SSF52317">
    <property type="entry name" value="Class I glutamine amidotransferase-like"/>
    <property type="match status" value="1"/>
</dbReference>
<feature type="binding site" evidence="11">
    <location>
        <position position="245"/>
    </location>
    <ligand>
        <name>ATP</name>
        <dbReference type="ChEBI" id="CHEBI:30616"/>
    </ligand>
</feature>
<comment type="subunit">
    <text evidence="11">Homotetramer.</text>
</comment>
<evidence type="ECO:0000256" key="2">
    <source>
        <dbReference type="ARBA" id="ARBA00007533"/>
    </source>
</evidence>
<dbReference type="AlphaFoldDB" id="I4B875"/>
<dbReference type="Pfam" id="PF06418">
    <property type="entry name" value="CTP_synth_N"/>
    <property type="match status" value="1"/>
</dbReference>
<comment type="similarity">
    <text evidence="2 11">Belongs to the CTP synthase family.</text>
</comment>
<dbReference type="GO" id="GO:0044210">
    <property type="term" value="P:'de novo' CTP biosynthetic process"/>
    <property type="evidence" value="ECO:0007669"/>
    <property type="project" value="UniProtKB-UniRule"/>
</dbReference>
<dbReference type="CDD" id="cd01746">
    <property type="entry name" value="GATase1_CTP_Synthase"/>
    <property type="match status" value="1"/>
</dbReference>
<feature type="binding site" evidence="11">
    <location>
        <position position="15"/>
    </location>
    <ligand>
        <name>CTP</name>
        <dbReference type="ChEBI" id="CHEBI:37563"/>
        <note>allosteric inhibitor</note>
    </ligand>
</feature>
<dbReference type="PANTHER" id="PTHR11550">
    <property type="entry name" value="CTP SYNTHASE"/>
    <property type="match status" value="1"/>
</dbReference>
<gene>
    <name evidence="11" type="primary">pyrG</name>
    <name evidence="14" type="ordered locus">Turpa_2843</name>
</gene>
<comment type="catalytic activity">
    <reaction evidence="11">
        <text>L-glutamine + H2O = L-glutamate + NH4(+)</text>
        <dbReference type="Rhea" id="RHEA:15889"/>
        <dbReference type="ChEBI" id="CHEBI:15377"/>
        <dbReference type="ChEBI" id="CHEBI:28938"/>
        <dbReference type="ChEBI" id="CHEBI:29985"/>
        <dbReference type="ChEBI" id="CHEBI:58359"/>
    </reaction>
</comment>
<evidence type="ECO:0000259" key="13">
    <source>
        <dbReference type="Pfam" id="PF06418"/>
    </source>
</evidence>
<feature type="binding site" evidence="11">
    <location>
        <position position="366"/>
    </location>
    <ligand>
        <name>L-glutamine</name>
        <dbReference type="ChEBI" id="CHEBI:58359"/>
    </ligand>
</feature>
<feature type="active site" evidence="11">
    <location>
        <position position="523"/>
    </location>
</feature>
<feature type="domain" description="CTP synthase N-terminal" evidence="13">
    <location>
        <begin position="5"/>
        <end position="270"/>
    </location>
</feature>
<keyword evidence="8 11" id="KW-0315">Glutamine amidotransferase</keyword>
<dbReference type="GO" id="GO:0019856">
    <property type="term" value="P:pyrimidine nucleobase biosynthetic process"/>
    <property type="evidence" value="ECO:0007669"/>
    <property type="project" value="TreeGrafter"/>
</dbReference>
<protein>
    <recommendedName>
        <fullName evidence="11">CTP synthase</fullName>
        <ecNumber evidence="11">6.3.4.2</ecNumber>
    </recommendedName>
    <alternativeName>
        <fullName evidence="11">Cytidine 5'-triphosphate synthase</fullName>
    </alternativeName>
    <alternativeName>
        <fullName evidence="11">Cytidine triphosphate synthetase</fullName>
        <shortName evidence="11">CTP synthetase</shortName>
        <shortName evidence="11">CTPS</shortName>
    </alternativeName>
    <alternativeName>
        <fullName evidence="11">UTP--ammonia ligase</fullName>
    </alternativeName>
</protein>
<dbReference type="GO" id="GO:0005829">
    <property type="term" value="C:cytosol"/>
    <property type="evidence" value="ECO:0007669"/>
    <property type="project" value="TreeGrafter"/>
</dbReference>
<dbReference type="UniPathway" id="UPA00159">
    <property type="reaction ID" value="UER00277"/>
</dbReference>
<feature type="domain" description="Glutamine amidotransferase" evidence="12">
    <location>
        <begin position="314"/>
        <end position="540"/>
    </location>
</feature>
<evidence type="ECO:0000256" key="9">
    <source>
        <dbReference type="ARBA" id="ARBA00022975"/>
    </source>
</evidence>
<feature type="region of interest" description="Amidoligase domain" evidence="11">
    <location>
        <begin position="1"/>
        <end position="271"/>
    </location>
</feature>
<dbReference type="PATRIC" id="fig|869212.3.peg.2864"/>
<keyword evidence="5 11" id="KW-0547">Nucleotide-binding</keyword>
<dbReference type="GO" id="GO:0004359">
    <property type="term" value="F:glutaminase activity"/>
    <property type="evidence" value="ECO:0007669"/>
    <property type="project" value="RHEA"/>
</dbReference>
<feature type="binding site" evidence="11">
    <location>
        <position position="73"/>
    </location>
    <ligand>
        <name>ATP</name>
        <dbReference type="ChEBI" id="CHEBI:30616"/>
    </ligand>
</feature>
<dbReference type="InterPro" id="IPR027417">
    <property type="entry name" value="P-loop_NTPase"/>
</dbReference>
<sequence length="545" mass="61439">MKKVRYIFMTGGVASSLGKGVSIASIGALLEARGFKVTIQKLDPYINIDPGTMSPFQHGEVYVTEDGAETDLDLGYYERFTSAVLGRENSVSTGQIYHSVISRERRGEYLGRTVQVIPHITNEIKNRILLLSQMDSELDFILVEIGGTVGDIESVPFLEAIRQFRLDQGQDNTMFIHLTLVPSITKGGEIKTKPTQHSVKELQQQGIQPDILLCRTVEPLEAEVKEKISLFCNVSPNRVFSAPDIDHTIYEIPQIFHSENLDAEIINYFRMESKSGEYLLDLNPMLAKWEQVVDVFVNPRHHVKIAVVGKYMALHDAYRSLYEAMTHGGFPKKISVEFTKIDSEKVDAENYRHLLKEANGILVPGGFGERGVEGKLLAIRYARENKVPYFGICLGMQCAVIEFARNVLGYKDAHSTEFDPDSPYPVISLMEEQTAIVNKGGTMRLGAYPCKLREGSLIAEAYMQQVIQERHRHRFEFNNKYRSAFENAGLRLSGLSPDETLVETVELDRAAHPFFVGTQYHPEFKSKPLSPHPLFKRFIEKSAGL</sequence>
<evidence type="ECO:0000256" key="3">
    <source>
        <dbReference type="ARBA" id="ARBA00022598"/>
    </source>
</evidence>
<feature type="binding site" evidence="11">
    <location>
        <position position="417"/>
    </location>
    <ligand>
        <name>L-glutamine</name>
        <dbReference type="ChEBI" id="CHEBI:58359"/>
    </ligand>
</feature>
<dbReference type="EC" id="6.3.4.2" evidence="11"/>
<dbReference type="GO" id="GO:0005524">
    <property type="term" value="F:ATP binding"/>
    <property type="evidence" value="ECO:0007669"/>
    <property type="project" value="UniProtKB-KW"/>
</dbReference>
<dbReference type="InterPro" id="IPR017456">
    <property type="entry name" value="CTP_synthase_N"/>
</dbReference>
<evidence type="ECO:0000313" key="14">
    <source>
        <dbReference type="EMBL" id="AFM13482.1"/>
    </source>
</evidence>
<reference evidence="14 15" key="1">
    <citation type="submission" date="2012-06" db="EMBL/GenBank/DDBJ databases">
        <title>The complete chromosome of genome of Turneriella parva DSM 21527.</title>
        <authorList>
            <consortium name="US DOE Joint Genome Institute (JGI-PGF)"/>
            <person name="Lucas S."/>
            <person name="Han J."/>
            <person name="Lapidus A."/>
            <person name="Bruce D."/>
            <person name="Goodwin L."/>
            <person name="Pitluck S."/>
            <person name="Peters L."/>
            <person name="Kyrpides N."/>
            <person name="Mavromatis K."/>
            <person name="Ivanova N."/>
            <person name="Mikhailova N."/>
            <person name="Chertkov O."/>
            <person name="Detter J.C."/>
            <person name="Tapia R."/>
            <person name="Han C."/>
            <person name="Land M."/>
            <person name="Hauser L."/>
            <person name="Markowitz V."/>
            <person name="Cheng J.-F."/>
            <person name="Hugenholtz P."/>
            <person name="Woyke T."/>
            <person name="Wu D."/>
            <person name="Gronow S."/>
            <person name="Wellnitz S."/>
            <person name="Brambilla E."/>
            <person name="Klenk H.-P."/>
            <person name="Eisen J.A."/>
        </authorList>
    </citation>
    <scope>NUCLEOTIDE SEQUENCE [LARGE SCALE GENOMIC DNA]</scope>
    <source>
        <strain evidence="15">ATCC BAA-1111 / DSM 21527 / NCTC 11395 / H</strain>
    </source>
</reference>
<feature type="binding site" evidence="11">
    <location>
        <position position="227"/>
    </location>
    <ligand>
        <name>CTP</name>
        <dbReference type="ChEBI" id="CHEBI:37563"/>
        <note>allosteric inhibitor</note>
    </ligand>
</feature>
<evidence type="ECO:0000256" key="1">
    <source>
        <dbReference type="ARBA" id="ARBA00005171"/>
    </source>
</evidence>
<dbReference type="Pfam" id="PF00117">
    <property type="entry name" value="GATase"/>
    <property type="match status" value="1"/>
</dbReference>
<keyword evidence="3 11" id="KW-0436">Ligase</keyword>
<name>I4B875_TURPD</name>
<feature type="binding site" evidence="11">
    <location>
        <position position="15"/>
    </location>
    <ligand>
        <name>UTP</name>
        <dbReference type="ChEBI" id="CHEBI:46398"/>
    </ligand>
</feature>
<feature type="binding site" evidence="11">
    <location>
        <position position="474"/>
    </location>
    <ligand>
        <name>L-glutamine</name>
        <dbReference type="ChEBI" id="CHEBI:58359"/>
    </ligand>
</feature>
<keyword evidence="4 11" id="KW-0479">Metal-binding</keyword>
<dbReference type="STRING" id="869212.Turpa_2843"/>
<dbReference type="KEGG" id="tpx:Turpa_2843"/>
<evidence type="ECO:0000256" key="11">
    <source>
        <dbReference type="HAMAP-Rule" id="MF_01227"/>
    </source>
</evidence>
<comment type="pathway">
    <text evidence="1 11">Pyrimidine metabolism; CTP biosynthesis via de novo pathway; CTP from UDP: step 2/2.</text>
</comment>
<feature type="binding site" evidence="11">
    <location>
        <begin position="191"/>
        <end position="196"/>
    </location>
    <ligand>
        <name>UTP</name>
        <dbReference type="ChEBI" id="CHEBI:46398"/>
    </ligand>
</feature>
<dbReference type="RefSeq" id="WP_014803984.1">
    <property type="nucleotide sequence ID" value="NC_018020.1"/>
</dbReference>
<keyword evidence="7 11" id="KW-0460">Magnesium</keyword>
<accession>I4B875</accession>
<feature type="binding site" evidence="11">
    <location>
        <begin position="151"/>
        <end position="153"/>
    </location>
    <ligand>
        <name>CTP</name>
        <dbReference type="ChEBI" id="CHEBI:37563"/>
        <note>allosteric inhibitor</note>
    </ligand>
</feature>
<dbReference type="FunFam" id="3.40.50.300:FF:000009">
    <property type="entry name" value="CTP synthase"/>
    <property type="match status" value="1"/>
</dbReference>
<feature type="binding site" evidence="11">
    <location>
        <begin position="16"/>
        <end position="21"/>
    </location>
    <ligand>
        <name>ATP</name>
        <dbReference type="ChEBI" id="CHEBI:30616"/>
    </ligand>
</feature>
<dbReference type="EMBL" id="CP002959">
    <property type="protein sequence ID" value="AFM13482.1"/>
    <property type="molecule type" value="Genomic_DNA"/>
</dbReference>
<dbReference type="GO" id="GO:0003883">
    <property type="term" value="F:CTP synthase activity"/>
    <property type="evidence" value="ECO:0007669"/>
    <property type="project" value="UniProtKB-UniRule"/>
</dbReference>
<dbReference type="Gene3D" id="3.40.50.880">
    <property type="match status" value="1"/>
</dbReference>
<evidence type="ECO:0000256" key="8">
    <source>
        <dbReference type="ARBA" id="ARBA00022962"/>
    </source>
</evidence>
<dbReference type="NCBIfam" id="NF003792">
    <property type="entry name" value="PRK05380.1"/>
    <property type="match status" value="1"/>
</dbReference>
<keyword evidence="9 11" id="KW-0665">Pyrimidine biosynthesis</keyword>
<feature type="binding site" evidence="11">
    <location>
        <position position="144"/>
    </location>
    <ligand>
        <name>Mg(2+)</name>
        <dbReference type="ChEBI" id="CHEBI:18420"/>
    </ligand>
</feature>
<dbReference type="HAMAP" id="MF_01227">
    <property type="entry name" value="PyrG"/>
    <property type="match status" value="1"/>
</dbReference>
<keyword evidence="15" id="KW-1185">Reference proteome</keyword>
<dbReference type="GO" id="GO:0097268">
    <property type="term" value="C:cytoophidium"/>
    <property type="evidence" value="ECO:0007669"/>
    <property type="project" value="UniProtKB-ARBA"/>
</dbReference>
<comment type="catalytic activity">
    <reaction evidence="10 11">
        <text>UTP + L-glutamine + ATP + H2O = CTP + L-glutamate + ADP + phosphate + 2 H(+)</text>
        <dbReference type="Rhea" id="RHEA:26426"/>
        <dbReference type="ChEBI" id="CHEBI:15377"/>
        <dbReference type="ChEBI" id="CHEBI:15378"/>
        <dbReference type="ChEBI" id="CHEBI:29985"/>
        <dbReference type="ChEBI" id="CHEBI:30616"/>
        <dbReference type="ChEBI" id="CHEBI:37563"/>
        <dbReference type="ChEBI" id="CHEBI:43474"/>
        <dbReference type="ChEBI" id="CHEBI:46398"/>
        <dbReference type="ChEBI" id="CHEBI:58359"/>
        <dbReference type="ChEBI" id="CHEBI:456216"/>
        <dbReference type="EC" id="6.3.4.2"/>
    </reaction>
</comment>
<dbReference type="GO" id="GO:0042802">
    <property type="term" value="F:identical protein binding"/>
    <property type="evidence" value="ECO:0007669"/>
    <property type="project" value="TreeGrafter"/>
</dbReference>
<evidence type="ECO:0000256" key="4">
    <source>
        <dbReference type="ARBA" id="ARBA00022723"/>
    </source>
</evidence>
<comment type="caution">
    <text evidence="11">Lacks conserved residue(s) required for the propagation of feature annotation.</text>
</comment>
<dbReference type="PANTHER" id="PTHR11550:SF0">
    <property type="entry name" value="CTP SYNTHASE-RELATED"/>
    <property type="match status" value="1"/>
</dbReference>
<organism evidence="14 15">
    <name type="scientific">Turneriella parva (strain ATCC BAA-1111 / DSM 21527 / NCTC 11395 / H)</name>
    <name type="common">Leptospira parva</name>
    <dbReference type="NCBI Taxonomy" id="869212"/>
    <lineage>
        <taxon>Bacteria</taxon>
        <taxon>Pseudomonadati</taxon>
        <taxon>Spirochaetota</taxon>
        <taxon>Spirochaetia</taxon>
        <taxon>Leptospirales</taxon>
        <taxon>Leptospiraceae</taxon>
        <taxon>Turneriella</taxon>
    </lineage>
</organism>
<dbReference type="InterPro" id="IPR004468">
    <property type="entry name" value="CTP_synthase"/>
</dbReference>
<dbReference type="HOGENOM" id="CLU_011675_5_0_12"/>
<feature type="binding site" evidence="11">
    <location>
        <position position="73"/>
    </location>
    <ligand>
        <name>Mg(2+)</name>
        <dbReference type="ChEBI" id="CHEBI:18420"/>
    </ligand>
</feature>
<dbReference type="InterPro" id="IPR033828">
    <property type="entry name" value="GATase1_CTP_Synthase"/>
</dbReference>
<dbReference type="Proteomes" id="UP000006048">
    <property type="component" value="Chromosome"/>
</dbReference>
<keyword evidence="6 11" id="KW-0067">ATP-binding</keyword>
<dbReference type="PROSITE" id="PS51273">
    <property type="entry name" value="GATASE_TYPE_1"/>
    <property type="match status" value="1"/>
</dbReference>
<dbReference type="FunFam" id="3.40.50.880:FF:000002">
    <property type="entry name" value="CTP synthase"/>
    <property type="match status" value="1"/>
</dbReference>
<evidence type="ECO:0000313" key="15">
    <source>
        <dbReference type="Proteomes" id="UP000006048"/>
    </source>
</evidence>
<dbReference type="CDD" id="cd03113">
    <property type="entry name" value="CTPS_N"/>
    <property type="match status" value="1"/>
</dbReference>
<comment type="miscellaneous">
    <text evidence="11">CTPSs have evolved a hybrid strategy for distinguishing between UTP and CTP. The overlapping regions of the product feedback inhibitory and substrate sites recognize a common feature in both compounds, the triphosphate moiety. To differentiate isosteric substrate and product pyrimidine rings, an additional pocket far from the expected kinase/ligase catalytic site, specifically recognizes the cytosine and ribose portions of the product inhibitor.</text>
</comment>
<feature type="binding site" evidence="11">
    <location>
        <position position="227"/>
    </location>
    <ligand>
        <name>UTP</name>
        <dbReference type="ChEBI" id="CHEBI:46398"/>
    </ligand>
</feature>
<evidence type="ECO:0000259" key="12">
    <source>
        <dbReference type="Pfam" id="PF00117"/>
    </source>
</evidence>
<feature type="binding site" evidence="11">
    <location>
        <begin position="191"/>
        <end position="196"/>
    </location>
    <ligand>
        <name>CTP</name>
        <dbReference type="ChEBI" id="CHEBI:37563"/>
        <note>allosteric inhibitor</note>
    </ligand>
</feature>
<comment type="catalytic activity">
    <reaction evidence="11">
        <text>UTP + NH4(+) + ATP = CTP + ADP + phosphate + 2 H(+)</text>
        <dbReference type="Rhea" id="RHEA:16597"/>
        <dbReference type="ChEBI" id="CHEBI:15378"/>
        <dbReference type="ChEBI" id="CHEBI:28938"/>
        <dbReference type="ChEBI" id="CHEBI:30616"/>
        <dbReference type="ChEBI" id="CHEBI:37563"/>
        <dbReference type="ChEBI" id="CHEBI:43474"/>
        <dbReference type="ChEBI" id="CHEBI:46398"/>
        <dbReference type="ChEBI" id="CHEBI:456216"/>
    </reaction>
</comment>
<dbReference type="InterPro" id="IPR017926">
    <property type="entry name" value="GATASE"/>
</dbReference>
<evidence type="ECO:0000256" key="7">
    <source>
        <dbReference type="ARBA" id="ARBA00022842"/>
    </source>
</evidence>
<evidence type="ECO:0000256" key="5">
    <source>
        <dbReference type="ARBA" id="ARBA00022741"/>
    </source>
</evidence>
<dbReference type="SUPFAM" id="SSF52540">
    <property type="entry name" value="P-loop containing nucleoside triphosphate hydrolases"/>
    <property type="match status" value="1"/>
</dbReference>
<feature type="active site" evidence="11">
    <location>
        <position position="521"/>
    </location>
</feature>